<dbReference type="EMBL" id="MUXU01000080">
    <property type="protein sequence ID" value="OOR87229.1"/>
    <property type="molecule type" value="Genomic_DNA"/>
</dbReference>
<accession>A0A1S9ZUU3</accession>
<evidence type="ECO:0000313" key="3">
    <source>
        <dbReference type="EMBL" id="STZ14477.1"/>
    </source>
</evidence>
<reference evidence="1 4" key="1">
    <citation type="submission" date="2017-02" db="EMBL/GenBank/DDBJ databases">
        <title>Draft genome sequence of Moraxella caviae CCUG 355 type strain.</title>
        <authorList>
            <person name="Engstrom-Jakobsson H."/>
            <person name="Salva-Serra F."/>
            <person name="Thorell K."/>
            <person name="Gonzales-Siles L."/>
            <person name="Karlsson R."/>
            <person name="Boulund F."/>
            <person name="Engstrand L."/>
            <person name="Moore E."/>
        </authorList>
    </citation>
    <scope>NUCLEOTIDE SEQUENCE [LARGE SCALE GENOMIC DNA]</scope>
    <source>
        <strain evidence="1 4">CCUG 355</strain>
    </source>
</reference>
<dbReference type="OrthoDB" id="6623061at2"/>
<reference evidence="2 5" key="2">
    <citation type="submission" date="2018-06" db="EMBL/GenBank/DDBJ databases">
        <authorList>
            <consortium name="Pathogen Informatics"/>
            <person name="Doyle S."/>
        </authorList>
    </citation>
    <scope>NUCLEOTIDE SEQUENCE [LARGE SCALE GENOMIC DNA]</scope>
    <source>
        <strain evidence="2 5">NCTC10293</strain>
    </source>
</reference>
<evidence type="ECO:0000313" key="4">
    <source>
        <dbReference type="Proteomes" id="UP000190435"/>
    </source>
</evidence>
<sequence>MAIITPTNPEQNLLKDLKIWRRDSKKYGQTALYDLLSGLNQYIGKMQKALDNEGKKVQEGFTISPADAAFSAYIRKRANYCCERCGKQYEPNSNSLQCSHHFSRRYHNIRYDPDNALALCYHCHVFWYQKDVPEAARWLEDKIGKDKIDRLIALKNQPQKKPTQSELDTITEKYKAMT</sequence>
<name>A0A1S9ZUU3_9GAMM</name>
<evidence type="ECO:0000313" key="5">
    <source>
        <dbReference type="Proteomes" id="UP000255279"/>
    </source>
</evidence>
<dbReference type="AlphaFoldDB" id="A0A1S9ZUU3"/>
<dbReference type="Gene3D" id="1.10.30.50">
    <property type="match status" value="1"/>
</dbReference>
<keyword evidence="1" id="KW-0378">Hydrolase</keyword>
<proteinExistence type="predicted"/>
<evidence type="ECO:0000313" key="1">
    <source>
        <dbReference type="EMBL" id="OOR87229.1"/>
    </source>
</evidence>
<keyword evidence="1" id="KW-0255">Endonuclease</keyword>
<dbReference type="GO" id="GO:0004519">
    <property type="term" value="F:endonuclease activity"/>
    <property type="evidence" value="ECO:0007669"/>
    <property type="project" value="UniProtKB-KW"/>
</dbReference>
<keyword evidence="1" id="KW-0540">Nuclease</keyword>
<protein>
    <submittedName>
        <fullName evidence="1">HNH endonuclease</fullName>
    </submittedName>
</protein>
<gene>
    <name evidence="1" type="ORF">B0181_10765</name>
    <name evidence="2" type="ORF">NCTC10293_01598</name>
    <name evidence="3" type="ORF">NCTC10293_02071</name>
</gene>
<dbReference type="Proteomes" id="UP000190435">
    <property type="component" value="Unassembled WGS sequence"/>
</dbReference>
<evidence type="ECO:0000313" key="2">
    <source>
        <dbReference type="EMBL" id="STZ14011.1"/>
    </source>
</evidence>
<dbReference type="EMBL" id="UGQE01000004">
    <property type="protein sequence ID" value="STZ14011.1"/>
    <property type="molecule type" value="Genomic_DNA"/>
</dbReference>
<dbReference type="RefSeq" id="WP_078277488.1">
    <property type="nucleotide sequence ID" value="NZ_CAACXO010000052.1"/>
</dbReference>
<dbReference type="Proteomes" id="UP000255279">
    <property type="component" value="Unassembled WGS sequence"/>
</dbReference>
<dbReference type="EMBL" id="UGQE01000004">
    <property type="protein sequence ID" value="STZ14477.1"/>
    <property type="molecule type" value="Genomic_DNA"/>
</dbReference>
<organism evidence="1 4">
    <name type="scientific">Moraxella caviae</name>
    <dbReference type="NCBI Taxonomy" id="34060"/>
    <lineage>
        <taxon>Bacteria</taxon>
        <taxon>Pseudomonadati</taxon>
        <taxon>Pseudomonadota</taxon>
        <taxon>Gammaproteobacteria</taxon>
        <taxon>Moraxellales</taxon>
        <taxon>Moraxellaceae</taxon>
        <taxon>Moraxella</taxon>
    </lineage>
</organism>
<keyword evidence="4" id="KW-1185">Reference proteome</keyword>